<evidence type="ECO:0000313" key="5">
    <source>
        <dbReference type="EMBL" id="CDS11417.1"/>
    </source>
</evidence>
<dbReference type="InterPro" id="IPR019734">
    <property type="entry name" value="TPR_rpt"/>
</dbReference>
<evidence type="ECO:0000256" key="1">
    <source>
        <dbReference type="ARBA" id="ARBA00022786"/>
    </source>
</evidence>
<gene>
    <name evidence="5" type="ORF">LRAMOSA03680</name>
</gene>
<reference evidence="5" key="1">
    <citation type="journal article" date="2014" name="Genome Announc.">
        <title>De novo whole-genome sequence and genome annotation of Lichtheimia ramosa.</title>
        <authorList>
            <person name="Linde J."/>
            <person name="Schwartze V."/>
            <person name="Binder U."/>
            <person name="Lass-Florl C."/>
            <person name="Voigt K."/>
            <person name="Horn F."/>
        </authorList>
    </citation>
    <scope>NUCLEOTIDE SEQUENCE</scope>
    <source>
        <strain evidence="5">JMRC FSU:6197</strain>
    </source>
</reference>
<dbReference type="InterPro" id="IPR036047">
    <property type="entry name" value="F-box-like_dom_sf"/>
</dbReference>
<dbReference type="AlphaFoldDB" id="A0A077WX88"/>
<feature type="domain" description="F-box" evidence="4">
    <location>
        <begin position="215"/>
        <end position="264"/>
    </location>
</feature>
<evidence type="ECO:0000259" key="4">
    <source>
        <dbReference type="PROSITE" id="PS50181"/>
    </source>
</evidence>
<dbReference type="InterPro" id="IPR001810">
    <property type="entry name" value="F-box_dom"/>
</dbReference>
<proteinExistence type="predicted"/>
<name>A0A077WX88_9FUNG</name>
<dbReference type="Pfam" id="PF19270">
    <property type="entry name" value="FBO_C"/>
    <property type="match status" value="1"/>
</dbReference>
<feature type="region of interest" description="Disordered" evidence="3">
    <location>
        <begin position="132"/>
        <end position="153"/>
    </location>
</feature>
<dbReference type="OrthoDB" id="2117972at2759"/>
<organism evidence="5">
    <name type="scientific">Lichtheimia ramosa</name>
    <dbReference type="NCBI Taxonomy" id="688394"/>
    <lineage>
        <taxon>Eukaryota</taxon>
        <taxon>Fungi</taxon>
        <taxon>Fungi incertae sedis</taxon>
        <taxon>Mucoromycota</taxon>
        <taxon>Mucoromycotina</taxon>
        <taxon>Mucoromycetes</taxon>
        <taxon>Mucorales</taxon>
        <taxon>Lichtheimiaceae</taxon>
        <taxon>Lichtheimia</taxon>
    </lineage>
</organism>
<evidence type="ECO:0000256" key="3">
    <source>
        <dbReference type="SAM" id="MobiDB-lite"/>
    </source>
</evidence>
<keyword evidence="2" id="KW-0802">TPR repeat</keyword>
<dbReference type="CDD" id="cd22089">
    <property type="entry name" value="F-box_FBXO9"/>
    <property type="match status" value="1"/>
</dbReference>
<dbReference type="GO" id="GO:0019005">
    <property type="term" value="C:SCF ubiquitin ligase complex"/>
    <property type="evidence" value="ECO:0007669"/>
    <property type="project" value="TreeGrafter"/>
</dbReference>
<feature type="compositionally biased region" description="Basic and acidic residues" evidence="3">
    <location>
        <begin position="10"/>
        <end position="27"/>
    </location>
</feature>
<dbReference type="InterPro" id="IPR045464">
    <property type="entry name" value="Hrt3/FBXO9_C"/>
</dbReference>
<feature type="compositionally biased region" description="Pro residues" evidence="3">
    <location>
        <begin position="34"/>
        <end position="44"/>
    </location>
</feature>
<evidence type="ECO:0000256" key="2">
    <source>
        <dbReference type="PROSITE-ProRule" id="PRU00339"/>
    </source>
</evidence>
<keyword evidence="1" id="KW-0833">Ubl conjugation pathway</keyword>
<accession>A0A077WX88</accession>
<sequence length="454" mass="52183">MLPSSPKTSGTKELDEFREQWKQEVHARNIKQPPDSPFTTPPSSPLLKPTTAPIALDEQVQHNTRGPRLASSSSSAALQEDTSNLSPALNVYLMAIDMERQGELGQALTYYRRAFKMDPEIDKLYHRQCLQNENSSKGNHGTLSSTTKSKERDPLVVAATADSPSEVAFLLGMQNDTRLYVANNQQLVMDPLDAMAIKFCQQQDMSYIPAVDYKPVSIAKLPGEVLVQIFSHVVLYASSSIANCAAVCKRFFVATRSPSLWRYACEHVFRTPGMTMVQSKRIQAEYVSTLYQGQWLRMYMDRPRLHYDGVYISVCQYIRPGESDTAWTRPVHLVTYYRYLRFFPDGTMIKYLSTDEPATVVRLMKKDFSRPSQVFRGKFQFINHHTVVVNMRDKGRPRDHFCMTLDIKTTRRARHNKLSWSEYWSQKDDRDESTVYDLALMRPFIFSAVRSFRD</sequence>
<dbReference type="Pfam" id="PF12937">
    <property type="entry name" value="F-box-like"/>
    <property type="match status" value="1"/>
</dbReference>
<dbReference type="PROSITE" id="PS50181">
    <property type="entry name" value="FBOX"/>
    <property type="match status" value="1"/>
</dbReference>
<feature type="compositionally biased region" description="Polar residues" evidence="3">
    <location>
        <begin position="132"/>
        <end position="147"/>
    </location>
</feature>
<dbReference type="Gene3D" id="1.20.1280.50">
    <property type="match status" value="1"/>
</dbReference>
<protein>
    <recommendedName>
        <fullName evidence="4">F-box domain-containing protein</fullName>
    </recommendedName>
</protein>
<dbReference type="EMBL" id="LK023346">
    <property type="protein sequence ID" value="CDS11417.1"/>
    <property type="molecule type" value="Genomic_DNA"/>
</dbReference>
<dbReference type="PANTHER" id="PTHR12874">
    <property type="entry name" value="F-BOX ONLY PROTEIN 48-RELATED"/>
    <property type="match status" value="1"/>
</dbReference>
<feature type="region of interest" description="Disordered" evidence="3">
    <location>
        <begin position="1"/>
        <end position="82"/>
    </location>
</feature>
<dbReference type="SUPFAM" id="SSF81383">
    <property type="entry name" value="F-box domain"/>
    <property type="match status" value="1"/>
</dbReference>
<dbReference type="GO" id="GO:0005737">
    <property type="term" value="C:cytoplasm"/>
    <property type="evidence" value="ECO:0007669"/>
    <property type="project" value="TreeGrafter"/>
</dbReference>
<feature type="repeat" description="TPR" evidence="2">
    <location>
        <begin position="88"/>
        <end position="121"/>
    </location>
</feature>
<dbReference type="PROSITE" id="PS50005">
    <property type="entry name" value="TPR"/>
    <property type="match status" value="1"/>
</dbReference>
<dbReference type="GO" id="GO:0031146">
    <property type="term" value="P:SCF-dependent proteasomal ubiquitin-dependent protein catabolic process"/>
    <property type="evidence" value="ECO:0007669"/>
    <property type="project" value="TreeGrafter"/>
</dbReference>
<dbReference type="PANTHER" id="PTHR12874:SF9">
    <property type="entry name" value="F-BOX ONLY PROTEIN 48"/>
    <property type="match status" value="1"/>
</dbReference>